<feature type="non-terminal residue" evidence="1">
    <location>
        <position position="1"/>
    </location>
</feature>
<reference evidence="1" key="1">
    <citation type="submission" date="2020-03" db="EMBL/GenBank/DDBJ databases">
        <authorList>
            <person name="Weist P."/>
        </authorList>
    </citation>
    <scope>NUCLEOTIDE SEQUENCE</scope>
</reference>
<evidence type="ECO:0000313" key="1">
    <source>
        <dbReference type="EMBL" id="CAB1449449.1"/>
    </source>
</evidence>
<name>A0A9N7VGE3_PLEPL</name>
<proteinExistence type="predicted"/>
<sequence length="244" mass="26080">PLAGVLSVIPTGSPTRPLLSWGSLGVFLTSQLDLSYTPTKVAVAPLAIWRIQPTVLIHRRLHLPCASALLGSVSLCYALLCYRPVLPRSVTYRWSLFLSAYISPSPSVSAATASSRLLNQRRGDKNPADSKGTVIMISEEREGAGKRNTVPRFIPVPLPVKTLGCDCPSADSQSFRCGYFCSPSAEPTPSPLPSAPPALAPHRADHQAITRELGNREEIQSLKGLNTGRGSLLVASRGARCTPC</sequence>
<organism evidence="1 2">
    <name type="scientific">Pleuronectes platessa</name>
    <name type="common">European plaice</name>
    <dbReference type="NCBI Taxonomy" id="8262"/>
    <lineage>
        <taxon>Eukaryota</taxon>
        <taxon>Metazoa</taxon>
        <taxon>Chordata</taxon>
        <taxon>Craniata</taxon>
        <taxon>Vertebrata</taxon>
        <taxon>Euteleostomi</taxon>
        <taxon>Actinopterygii</taxon>
        <taxon>Neopterygii</taxon>
        <taxon>Teleostei</taxon>
        <taxon>Neoteleostei</taxon>
        <taxon>Acanthomorphata</taxon>
        <taxon>Carangaria</taxon>
        <taxon>Pleuronectiformes</taxon>
        <taxon>Pleuronectoidei</taxon>
        <taxon>Pleuronectidae</taxon>
        <taxon>Pleuronectes</taxon>
    </lineage>
</organism>
<protein>
    <submittedName>
        <fullName evidence="1">Uncharacterized protein</fullName>
    </submittedName>
</protein>
<evidence type="ECO:0000313" key="2">
    <source>
        <dbReference type="Proteomes" id="UP001153269"/>
    </source>
</evidence>
<accession>A0A9N7VGE3</accession>
<comment type="caution">
    <text evidence="1">The sequence shown here is derived from an EMBL/GenBank/DDBJ whole genome shotgun (WGS) entry which is preliminary data.</text>
</comment>
<dbReference type="AlphaFoldDB" id="A0A9N7VGE3"/>
<keyword evidence="2" id="KW-1185">Reference proteome</keyword>
<gene>
    <name evidence="1" type="ORF">PLEPLA_LOCUS37132</name>
</gene>
<dbReference type="EMBL" id="CADEAL010004016">
    <property type="protein sequence ID" value="CAB1449449.1"/>
    <property type="molecule type" value="Genomic_DNA"/>
</dbReference>
<dbReference type="Proteomes" id="UP001153269">
    <property type="component" value="Unassembled WGS sequence"/>
</dbReference>